<feature type="compositionally biased region" description="Polar residues" evidence="2">
    <location>
        <begin position="1"/>
        <end position="11"/>
    </location>
</feature>
<evidence type="ECO:0000313" key="3">
    <source>
        <dbReference type="EMBL" id="KAF3566991.1"/>
    </source>
</evidence>
<dbReference type="EMBL" id="QGKV02000759">
    <property type="protein sequence ID" value="KAF3566991.1"/>
    <property type="molecule type" value="Genomic_DNA"/>
</dbReference>
<sequence>MSAKKGSNSRSACGDEVMITGSRRSPVVKLDPSPSLPGKRPKRGGVTTRSAQQSVDIARSAGSLATALSNLNLNVFPQDGTVLPIGDSSEVIQVLQGGLLRTVSQLYHLGERLSDEGLLVLREEVEILTRQVSGEKEQCVAREFEIHDLKEKVKDLEKVAEASSADGLAMNQKNQELEEDIEALKAAAETFKFEMVMAVNGARVVARWELMRALEQYKAVVQEEARSKGAPLPTFEDEPAIPPSSDMDVDSSVKLRGSPT</sequence>
<proteinExistence type="predicted"/>
<keyword evidence="4" id="KW-1185">Reference proteome</keyword>
<feature type="region of interest" description="Disordered" evidence="2">
    <location>
        <begin position="225"/>
        <end position="260"/>
    </location>
</feature>
<organism evidence="3 4">
    <name type="scientific">Brassica cretica</name>
    <name type="common">Mustard</name>
    <dbReference type="NCBI Taxonomy" id="69181"/>
    <lineage>
        <taxon>Eukaryota</taxon>
        <taxon>Viridiplantae</taxon>
        <taxon>Streptophyta</taxon>
        <taxon>Embryophyta</taxon>
        <taxon>Tracheophyta</taxon>
        <taxon>Spermatophyta</taxon>
        <taxon>Magnoliopsida</taxon>
        <taxon>eudicotyledons</taxon>
        <taxon>Gunneridae</taxon>
        <taxon>Pentapetalae</taxon>
        <taxon>rosids</taxon>
        <taxon>malvids</taxon>
        <taxon>Brassicales</taxon>
        <taxon>Brassicaceae</taxon>
        <taxon>Brassiceae</taxon>
        <taxon>Brassica</taxon>
    </lineage>
</organism>
<keyword evidence="1" id="KW-0175">Coiled coil</keyword>
<reference evidence="3 4" key="1">
    <citation type="journal article" date="2020" name="BMC Genomics">
        <title>Intraspecific diversification of the crop wild relative Brassica cretica Lam. using demographic model selection.</title>
        <authorList>
            <person name="Kioukis A."/>
            <person name="Michalopoulou V.A."/>
            <person name="Briers L."/>
            <person name="Pirintsos S."/>
            <person name="Studholme D.J."/>
            <person name="Pavlidis P."/>
            <person name="Sarris P.F."/>
        </authorList>
    </citation>
    <scope>NUCLEOTIDE SEQUENCE [LARGE SCALE GENOMIC DNA]</scope>
    <source>
        <strain evidence="4">cv. PFS-1207/04</strain>
    </source>
</reference>
<feature type="region of interest" description="Disordered" evidence="2">
    <location>
        <begin position="1"/>
        <end position="53"/>
    </location>
</feature>
<gene>
    <name evidence="3" type="ORF">DY000_02014501</name>
</gene>
<evidence type="ECO:0000256" key="2">
    <source>
        <dbReference type="SAM" id="MobiDB-lite"/>
    </source>
</evidence>
<evidence type="ECO:0000256" key="1">
    <source>
        <dbReference type="SAM" id="Coils"/>
    </source>
</evidence>
<comment type="caution">
    <text evidence="3">The sequence shown here is derived from an EMBL/GenBank/DDBJ whole genome shotgun (WGS) entry which is preliminary data.</text>
</comment>
<name>A0ABQ7D418_BRACR</name>
<accession>A0ABQ7D418</accession>
<dbReference type="Proteomes" id="UP000266723">
    <property type="component" value="Unassembled WGS sequence"/>
</dbReference>
<feature type="coiled-coil region" evidence="1">
    <location>
        <begin position="118"/>
        <end position="194"/>
    </location>
</feature>
<evidence type="ECO:0000313" key="4">
    <source>
        <dbReference type="Proteomes" id="UP000266723"/>
    </source>
</evidence>
<protein>
    <submittedName>
        <fullName evidence="3">Uncharacterized protein</fullName>
    </submittedName>
</protein>